<keyword evidence="2" id="KW-1185">Reference proteome</keyword>
<dbReference type="AlphaFoldDB" id="A0A199XNQ6"/>
<evidence type="ECO:0000313" key="2">
    <source>
        <dbReference type="Proteomes" id="UP000093807"/>
    </source>
</evidence>
<reference evidence="1 2" key="1">
    <citation type="submission" date="2016-06" db="EMBL/GenBank/DDBJ databases">
        <title>Draft genome sequence of Flavobacterium succinicans strain DD5b.</title>
        <authorList>
            <person name="Poehlein A."/>
            <person name="Daniel R."/>
            <person name="Simeonova D.D."/>
        </authorList>
    </citation>
    <scope>NUCLEOTIDE SEQUENCE [LARGE SCALE GENOMIC DNA]</scope>
    <source>
        <strain evidence="1 2">DD5b</strain>
    </source>
</reference>
<name>A0A199XNQ6_9FLAO</name>
<organism evidence="1 2">
    <name type="scientific">Flavobacterium succinicans</name>
    <dbReference type="NCBI Taxonomy" id="29536"/>
    <lineage>
        <taxon>Bacteria</taxon>
        <taxon>Pseudomonadati</taxon>
        <taxon>Bacteroidota</taxon>
        <taxon>Flavobacteriia</taxon>
        <taxon>Flavobacteriales</taxon>
        <taxon>Flavobacteriaceae</taxon>
        <taxon>Flavobacterium</taxon>
    </lineage>
</organism>
<evidence type="ECO:0008006" key="3">
    <source>
        <dbReference type="Google" id="ProtNLM"/>
    </source>
</evidence>
<evidence type="ECO:0000313" key="1">
    <source>
        <dbReference type="EMBL" id="OAZ03265.1"/>
    </source>
</evidence>
<dbReference type="SUPFAM" id="SSF49464">
    <property type="entry name" value="Carboxypeptidase regulatory domain-like"/>
    <property type="match status" value="1"/>
</dbReference>
<proteinExistence type="predicted"/>
<dbReference type="PATRIC" id="fig|29536.5.peg.2611"/>
<accession>A0A199XNQ6</accession>
<dbReference type="EMBL" id="JMTM01000065">
    <property type="protein sequence ID" value="OAZ03265.1"/>
    <property type="molecule type" value="Genomic_DNA"/>
</dbReference>
<gene>
    <name evidence="1" type="ORF">FLB_25110</name>
</gene>
<dbReference type="InterPro" id="IPR008969">
    <property type="entry name" value="CarboxyPept-like_regulatory"/>
</dbReference>
<sequence>MKKSTKIFLTVFLILVIGIFIHPSKVIYVPKIKGKVIDENRNPIKGAIVFRIEELESVNKKWGYYEYTKYRSQTTKTDENGNFQLEEKSRIEWIHTPLDLPFAYCYGNFEIEKVGYKTYQTKFGEFEQFHKANCYACEEIEFKPIIILKKLNKN</sequence>
<dbReference type="RefSeq" id="WP_064716266.1">
    <property type="nucleotide sequence ID" value="NZ_JMTM01000065.1"/>
</dbReference>
<dbReference type="OrthoDB" id="1359739at2"/>
<comment type="caution">
    <text evidence="1">The sequence shown here is derived from an EMBL/GenBank/DDBJ whole genome shotgun (WGS) entry which is preliminary data.</text>
</comment>
<protein>
    <recommendedName>
        <fullName evidence="3">Carboxypeptidase regulatory-like domain-containing protein</fullName>
    </recommendedName>
</protein>
<dbReference type="Proteomes" id="UP000093807">
    <property type="component" value="Unassembled WGS sequence"/>
</dbReference>